<dbReference type="GO" id="GO:0044163">
    <property type="term" value="C:host cytoskeleton"/>
    <property type="evidence" value="ECO:0007669"/>
    <property type="project" value="UniProtKB-SubCell"/>
</dbReference>
<evidence type="ECO:0000256" key="2">
    <source>
        <dbReference type="ARBA" id="ARBA00004328"/>
    </source>
</evidence>
<comment type="subcellular location">
    <subcellularLocation>
        <location evidence="1">Host cytoplasm</location>
        <location evidence="1">Host cytoskeleton</location>
    </subcellularLocation>
    <subcellularLocation>
        <location evidence="2">Virion</location>
    </subcellularLocation>
</comment>
<dbReference type="InterPro" id="IPR012494">
    <property type="entry name" value="Reovirus_Mu2"/>
</dbReference>
<reference evidence="6" key="1">
    <citation type="submission" date="2024-03" db="EMBL/GenBank/DDBJ databases">
        <title>Antarctic Fish Virome Diversity.</title>
        <authorList>
            <person name="Grimwood R.M."/>
            <person name="Geoghegan J.L."/>
        </authorList>
    </citation>
    <scope>NUCLEOTIDE SEQUENCE</scope>
    <source>
        <strain evidence="6">PIM_L</strain>
    </source>
</reference>
<keyword evidence="3" id="KW-0167">Capsid protein</keyword>
<evidence type="ECO:0000313" key="6">
    <source>
        <dbReference type="EMBL" id="XBP46528.1"/>
    </source>
</evidence>
<dbReference type="EMBL" id="PP590762">
    <property type="protein sequence ID" value="XBP46528.1"/>
    <property type="molecule type" value="Genomic_RNA"/>
</dbReference>
<sequence length="724" mass="81754">MMLLVFPAPLADETPDYVLTYSTTLHEYIKKNPTIQILLFPWLRRQVDTALASHDVLTIVEALNSWDPFSSGFFILLPPWRRLAEELHSRKGSGEWDIPRETITKVMNGEKTTLRMSDFISETAPIVNKETGLHNMVKLVTSNKFVYTTTLDVMGGPIRRWGPERLYATFGTHVMRNVHKPTWEPQTIVRSGVYITPAPVTSVQNAVLLSSAHWPPSLQFGAIMDQIRTTYIMTGRVSTLSMLQMYLGMTKKSPILMEKSTEKARKMLRLPADKSTLTEEGGLLRRVHRSDLRVTLNSDPDASGKTRRQHISIYGALVNVLELHKVEMGTTYSIRLESGMLVEWFMLTLLLCLKLTGQNGRELKIDSAYGGPSPLTYAIITHMTPVRQVPYAPDQQARLNSYAIAMNKGSFKSTLISILERLLPDTRVFNPLAVIDSDDIGNKLSPTFENQLLNEWQKRGVRVMDKAALAIMGQPGGSLDELDVMYNIFIKLYKEVMTPFMRKELGDIVNNGITLVNAHCDSELLDANIPVDVNRCVIPMVTTSNIVIRPGRVGGTMMQLCLDYCYKCYAAESNYVPLGQILQPLLDPWFACILHPPDDYVWLSLGVEVPVTSLAAEDWLIEGLEPVRLEFCKLYVPRSRTEELLTTFPFQTRAHYAVTPHSTLDSRSPGEYEVNMTWWPKLSRLSFGLDVLCPVNSVAHTCFNGRLLRMGNHVVGNRSPFLWD</sequence>
<evidence type="ECO:0000256" key="1">
    <source>
        <dbReference type="ARBA" id="ARBA00004133"/>
    </source>
</evidence>
<dbReference type="GO" id="GO:0005198">
    <property type="term" value="F:structural molecule activity"/>
    <property type="evidence" value="ECO:0007669"/>
    <property type="project" value="InterPro"/>
</dbReference>
<proteinExistence type="predicted"/>
<protein>
    <submittedName>
        <fullName evidence="6">VP5 protein</fullName>
    </submittedName>
</protein>
<evidence type="ECO:0000256" key="4">
    <source>
        <dbReference type="ARBA" id="ARBA00022844"/>
    </source>
</evidence>
<dbReference type="Pfam" id="PF07781">
    <property type="entry name" value="Reovirus_Mu2"/>
    <property type="match status" value="1"/>
</dbReference>
<evidence type="ECO:0000256" key="3">
    <source>
        <dbReference type="ARBA" id="ARBA00022561"/>
    </source>
</evidence>
<name>A0AAU7LKG1_9REOV</name>
<accession>A0AAU7LKG1</accession>
<keyword evidence="4" id="KW-0946">Virion</keyword>
<dbReference type="GO" id="GO:0019028">
    <property type="term" value="C:viral capsid"/>
    <property type="evidence" value="ECO:0007669"/>
    <property type="project" value="UniProtKB-KW"/>
</dbReference>
<keyword evidence="5" id="KW-1035">Host cytoplasm</keyword>
<evidence type="ECO:0000256" key="5">
    <source>
        <dbReference type="ARBA" id="ARBA00023111"/>
    </source>
</evidence>
<organism evidence="6">
    <name type="scientific">Spot-less plunderfish reovirus</name>
    <dbReference type="NCBI Taxonomy" id="3138863"/>
    <lineage>
        <taxon>Viruses</taxon>
        <taxon>Riboviria</taxon>
        <taxon>Orthornavirae</taxon>
        <taxon>Duplornaviricota</taxon>
        <taxon>Resentoviricetes</taxon>
        <taxon>Reovirales</taxon>
    </lineage>
</organism>
<keyword evidence="5" id="KW-1037">Host cytoskeleton</keyword>